<sequence length="44" mass="4948">MKEQQCMNLRHRAIHAPGVAHISPVVHKAFSDRTQLHETKCGLA</sequence>
<accession>A0A645I8E0</accession>
<name>A0A645I8E0_9ZZZZ</name>
<organism evidence="1">
    <name type="scientific">bioreactor metagenome</name>
    <dbReference type="NCBI Taxonomy" id="1076179"/>
    <lineage>
        <taxon>unclassified sequences</taxon>
        <taxon>metagenomes</taxon>
        <taxon>ecological metagenomes</taxon>
    </lineage>
</organism>
<comment type="caution">
    <text evidence="1">The sequence shown here is derived from an EMBL/GenBank/DDBJ whole genome shotgun (WGS) entry which is preliminary data.</text>
</comment>
<protein>
    <submittedName>
        <fullName evidence="1">Uncharacterized protein</fullName>
    </submittedName>
</protein>
<reference evidence="1" key="1">
    <citation type="submission" date="2019-08" db="EMBL/GenBank/DDBJ databases">
        <authorList>
            <person name="Kucharzyk K."/>
            <person name="Murdoch R.W."/>
            <person name="Higgins S."/>
            <person name="Loffler F."/>
        </authorList>
    </citation>
    <scope>NUCLEOTIDE SEQUENCE</scope>
</reference>
<evidence type="ECO:0000313" key="1">
    <source>
        <dbReference type="EMBL" id="MPN47528.1"/>
    </source>
</evidence>
<dbReference type="EMBL" id="VSSQ01109097">
    <property type="protein sequence ID" value="MPN47528.1"/>
    <property type="molecule type" value="Genomic_DNA"/>
</dbReference>
<gene>
    <name evidence="1" type="ORF">SDC9_195131</name>
</gene>
<proteinExistence type="predicted"/>
<dbReference type="AlphaFoldDB" id="A0A645I8E0"/>